<dbReference type="Proteomes" id="UP000297245">
    <property type="component" value="Unassembled WGS sequence"/>
</dbReference>
<dbReference type="EMBL" id="ML179714">
    <property type="protein sequence ID" value="THU82692.1"/>
    <property type="molecule type" value="Genomic_DNA"/>
</dbReference>
<name>A0A4S8L2J8_DENBC</name>
<dbReference type="AlphaFoldDB" id="A0A4S8L2J8"/>
<evidence type="ECO:0000313" key="2">
    <source>
        <dbReference type="Proteomes" id="UP000297245"/>
    </source>
</evidence>
<keyword evidence="2" id="KW-1185">Reference proteome</keyword>
<sequence length="66" mass="7852">MWLFYHSDSVLQVQRTIHGTRPQNSIGPSRLFLEMEETFWRFICLKSVLQCNGSNHYQFSGFPRQT</sequence>
<feature type="non-terminal residue" evidence="1">
    <location>
        <position position="66"/>
    </location>
</feature>
<accession>A0A4S8L2J8</accession>
<gene>
    <name evidence="1" type="ORF">K435DRAFT_784521</name>
</gene>
<reference evidence="1 2" key="1">
    <citation type="journal article" date="2019" name="Nat. Ecol. Evol.">
        <title>Megaphylogeny resolves global patterns of mushroom evolution.</title>
        <authorList>
            <person name="Varga T."/>
            <person name="Krizsan K."/>
            <person name="Foldi C."/>
            <person name="Dima B."/>
            <person name="Sanchez-Garcia M."/>
            <person name="Sanchez-Ramirez S."/>
            <person name="Szollosi G.J."/>
            <person name="Szarkandi J.G."/>
            <person name="Papp V."/>
            <person name="Albert L."/>
            <person name="Andreopoulos W."/>
            <person name="Angelini C."/>
            <person name="Antonin V."/>
            <person name="Barry K.W."/>
            <person name="Bougher N.L."/>
            <person name="Buchanan P."/>
            <person name="Buyck B."/>
            <person name="Bense V."/>
            <person name="Catcheside P."/>
            <person name="Chovatia M."/>
            <person name="Cooper J."/>
            <person name="Damon W."/>
            <person name="Desjardin D."/>
            <person name="Finy P."/>
            <person name="Geml J."/>
            <person name="Haridas S."/>
            <person name="Hughes K."/>
            <person name="Justo A."/>
            <person name="Karasinski D."/>
            <person name="Kautmanova I."/>
            <person name="Kiss B."/>
            <person name="Kocsube S."/>
            <person name="Kotiranta H."/>
            <person name="LaButti K.M."/>
            <person name="Lechner B.E."/>
            <person name="Liimatainen K."/>
            <person name="Lipzen A."/>
            <person name="Lukacs Z."/>
            <person name="Mihaltcheva S."/>
            <person name="Morgado L.N."/>
            <person name="Niskanen T."/>
            <person name="Noordeloos M.E."/>
            <person name="Ohm R.A."/>
            <person name="Ortiz-Santana B."/>
            <person name="Ovrebo C."/>
            <person name="Racz N."/>
            <person name="Riley R."/>
            <person name="Savchenko A."/>
            <person name="Shiryaev A."/>
            <person name="Soop K."/>
            <person name="Spirin V."/>
            <person name="Szebenyi C."/>
            <person name="Tomsovsky M."/>
            <person name="Tulloss R.E."/>
            <person name="Uehling J."/>
            <person name="Grigoriev I.V."/>
            <person name="Vagvolgyi C."/>
            <person name="Papp T."/>
            <person name="Martin F.M."/>
            <person name="Miettinen O."/>
            <person name="Hibbett D.S."/>
            <person name="Nagy L.G."/>
        </authorList>
    </citation>
    <scope>NUCLEOTIDE SEQUENCE [LARGE SCALE GENOMIC DNA]</scope>
    <source>
        <strain evidence="1 2">CBS 962.96</strain>
    </source>
</reference>
<protein>
    <submittedName>
        <fullName evidence="1">Uncharacterized protein</fullName>
    </submittedName>
</protein>
<organism evidence="1 2">
    <name type="scientific">Dendrothele bispora (strain CBS 962.96)</name>
    <dbReference type="NCBI Taxonomy" id="1314807"/>
    <lineage>
        <taxon>Eukaryota</taxon>
        <taxon>Fungi</taxon>
        <taxon>Dikarya</taxon>
        <taxon>Basidiomycota</taxon>
        <taxon>Agaricomycotina</taxon>
        <taxon>Agaricomycetes</taxon>
        <taxon>Agaricomycetidae</taxon>
        <taxon>Agaricales</taxon>
        <taxon>Agaricales incertae sedis</taxon>
        <taxon>Dendrothele</taxon>
    </lineage>
</organism>
<evidence type="ECO:0000313" key="1">
    <source>
        <dbReference type="EMBL" id="THU82692.1"/>
    </source>
</evidence>
<proteinExistence type="predicted"/>